<comment type="catalytic activity">
    <reaction evidence="28">
        <text>L-seryl-[protein] + ATP = O-phospho-L-seryl-[protein] + ADP + H(+)</text>
        <dbReference type="Rhea" id="RHEA:17989"/>
        <dbReference type="Rhea" id="RHEA-COMP:9863"/>
        <dbReference type="Rhea" id="RHEA-COMP:11604"/>
        <dbReference type="ChEBI" id="CHEBI:15378"/>
        <dbReference type="ChEBI" id="CHEBI:29999"/>
        <dbReference type="ChEBI" id="CHEBI:30616"/>
        <dbReference type="ChEBI" id="CHEBI:83421"/>
        <dbReference type="ChEBI" id="CHEBI:456216"/>
        <dbReference type="EC" id="2.7.11.1"/>
    </reaction>
    <physiologicalReaction direction="left-to-right" evidence="28">
        <dbReference type="Rhea" id="RHEA:17990"/>
    </physiologicalReaction>
</comment>
<keyword evidence="18" id="KW-0547">Nucleotide-binding</keyword>
<dbReference type="GO" id="GO:0005944">
    <property type="term" value="C:phosphatidylinositol 3-kinase complex, class IB"/>
    <property type="evidence" value="ECO:0000318"/>
    <property type="project" value="GO_Central"/>
</dbReference>
<evidence type="ECO:0000256" key="22">
    <source>
        <dbReference type="ARBA" id="ARBA00023098"/>
    </source>
</evidence>
<evidence type="ECO:0000259" key="36">
    <source>
        <dbReference type="PROSITE" id="PS50290"/>
    </source>
</evidence>
<dbReference type="Gene3D" id="1.25.40.70">
    <property type="entry name" value="Phosphatidylinositol 3-kinase, accessory domain (PIK)"/>
    <property type="match status" value="1"/>
</dbReference>
<evidence type="ECO:0000256" key="6">
    <source>
        <dbReference type="ARBA" id="ARBA00012010"/>
    </source>
</evidence>
<evidence type="ECO:0000256" key="24">
    <source>
        <dbReference type="ARBA" id="ARBA00023198"/>
    </source>
</evidence>
<dbReference type="InterPro" id="IPR011009">
    <property type="entry name" value="Kinase-like_dom_sf"/>
</dbReference>
<evidence type="ECO:0000256" key="4">
    <source>
        <dbReference type="ARBA" id="ARBA00005189"/>
    </source>
</evidence>
<evidence type="ECO:0000256" key="8">
    <source>
        <dbReference type="ARBA" id="ARBA00012073"/>
    </source>
</evidence>
<organism evidence="40 41">
    <name type="scientific">Lepisosteus oculatus</name>
    <name type="common">Spotted gar</name>
    <dbReference type="NCBI Taxonomy" id="7918"/>
    <lineage>
        <taxon>Eukaryota</taxon>
        <taxon>Metazoa</taxon>
        <taxon>Chordata</taxon>
        <taxon>Craniata</taxon>
        <taxon>Vertebrata</taxon>
        <taxon>Euteleostomi</taxon>
        <taxon>Actinopterygii</taxon>
        <taxon>Neopterygii</taxon>
        <taxon>Holostei</taxon>
        <taxon>Semionotiformes</taxon>
        <taxon>Lepisosteidae</taxon>
        <taxon>Lepisosteus</taxon>
    </lineage>
</organism>
<evidence type="ECO:0000256" key="21">
    <source>
        <dbReference type="ARBA" id="ARBA00022859"/>
    </source>
</evidence>
<evidence type="ECO:0000259" key="39">
    <source>
        <dbReference type="PROSITE" id="PS51547"/>
    </source>
</evidence>
<dbReference type="SMART" id="SM00144">
    <property type="entry name" value="PI3K_rbd"/>
    <property type="match status" value="1"/>
</dbReference>
<evidence type="ECO:0000256" key="20">
    <source>
        <dbReference type="ARBA" id="ARBA00022840"/>
    </source>
</evidence>
<evidence type="ECO:0000256" key="14">
    <source>
        <dbReference type="ARBA" id="ARBA00022553"/>
    </source>
</evidence>
<dbReference type="SMART" id="SM00142">
    <property type="entry name" value="PI3K_C2"/>
    <property type="match status" value="1"/>
</dbReference>
<dbReference type="GO" id="GO:0005943">
    <property type="term" value="C:phosphatidylinositol 3-kinase complex, class IA"/>
    <property type="evidence" value="ECO:0000318"/>
    <property type="project" value="GO_Central"/>
</dbReference>
<evidence type="ECO:0000256" key="1">
    <source>
        <dbReference type="ARBA" id="ARBA00004236"/>
    </source>
</evidence>
<keyword evidence="22" id="KW-0443">Lipid metabolism</keyword>
<comment type="subunit">
    <text evidence="29">Heterodimer of a catalytic subunit PIK3CG and a PIK3R5 or PIK3R6 regulatory subunit. Interacts with GRK2 through the PIK helical domain. Interaction with GRK2 is required for targeting to agonist-occupied receptor. Interacts with PDE3B; regulates PDE3B activity and thereby cAMP levels in cells. Interacts with TPM2. Interacts with EPHA8; regulates integrin-mediated cell adhesion to substrate. Interacts with HRAS; the interaction is required for membrane recruitment and beta-gamma G protein dimer-dependent activation of the PI3K gamma complex PIK3CG:PIK3R6.</text>
</comment>
<evidence type="ECO:0000256" key="9">
    <source>
        <dbReference type="ARBA" id="ARBA00012513"/>
    </source>
</evidence>
<dbReference type="PROSITE" id="PS51547">
    <property type="entry name" value="C2_PI3K"/>
    <property type="match status" value="1"/>
</dbReference>
<dbReference type="InterPro" id="IPR036940">
    <property type="entry name" value="PI3/4_kinase_cat_sf"/>
</dbReference>
<evidence type="ECO:0000256" key="34">
    <source>
        <dbReference type="ARBA" id="ARBA00083126"/>
    </source>
</evidence>
<reference evidence="40" key="2">
    <citation type="submission" date="2025-08" db="UniProtKB">
        <authorList>
            <consortium name="Ensembl"/>
        </authorList>
    </citation>
    <scope>IDENTIFICATION</scope>
</reference>
<dbReference type="GO" id="GO:0006954">
    <property type="term" value="P:inflammatory response"/>
    <property type="evidence" value="ECO:0007669"/>
    <property type="project" value="UniProtKB-KW"/>
</dbReference>
<evidence type="ECO:0000256" key="31">
    <source>
        <dbReference type="ARBA" id="ARBA00076130"/>
    </source>
</evidence>
<feature type="domain" description="PI3K-RBD" evidence="38">
    <location>
        <begin position="219"/>
        <end position="307"/>
    </location>
</feature>
<dbReference type="InterPro" id="IPR045580">
    <property type="entry name" value="PIK3CG_ABD"/>
</dbReference>
<dbReference type="GO" id="GO:0006897">
    <property type="term" value="P:endocytosis"/>
    <property type="evidence" value="ECO:0007669"/>
    <property type="project" value="UniProtKB-KW"/>
</dbReference>
<evidence type="ECO:0000256" key="33">
    <source>
        <dbReference type="ARBA" id="ARBA00080619"/>
    </source>
</evidence>
<dbReference type="STRING" id="7918.ENSLOCP00000016231"/>
<dbReference type="InterPro" id="IPR001263">
    <property type="entry name" value="PI3K_accessory_dom"/>
</dbReference>
<dbReference type="Gene3D" id="3.30.1010.10">
    <property type="entry name" value="Phosphatidylinositol 3-kinase Catalytic Subunit, Chain A, domain 4"/>
    <property type="match status" value="1"/>
</dbReference>
<dbReference type="GO" id="GO:0035005">
    <property type="term" value="F:1-phosphatidylinositol-4-phosphate 3-kinase activity"/>
    <property type="evidence" value="ECO:0000318"/>
    <property type="project" value="GO_Central"/>
</dbReference>
<keyword evidence="20" id="KW-0067">ATP-binding</keyword>
<dbReference type="Pfam" id="PF00613">
    <property type="entry name" value="PI3Ka"/>
    <property type="match status" value="1"/>
</dbReference>
<dbReference type="InParanoid" id="W5N6H2"/>
<dbReference type="OMA" id="QEIHYNT"/>
<dbReference type="GO" id="GO:0005829">
    <property type="term" value="C:cytosol"/>
    <property type="evidence" value="ECO:0007669"/>
    <property type="project" value="UniProtKB-ARBA"/>
</dbReference>
<dbReference type="Pfam" id="PF00792">
    <property type="entry name" value="PI3K_C2"/>
    <property type="match status" value="1"/>
</dbReference>
<evidence type="ECO:0000256" key="19">
    <source>
        <dbReference type="ARBA" id="ARBA00022777"/>
    </source>
</evidence>
<dbReference type="Proteomes" id="UP000018468">
    <property type="component" value="Linkage group LG5"/>
</dbReference>
<evidence type="ECO:0000259" key="38">
    <source>
        <dbReference type="PROSITE" id="PS51546"/>
    </source>
</evidence>
<dbReference type="EC" id="2.7.1.137" evidence="8"/>
<dbReference type="Pfam" id="PF19710">
    <property type="entry name" value="PIK3CG_ABD"/>
    <property type="match status" value="1"/>
</dbReference>
<evidence type="ECO:0000256" key="30">
    <source>
        <dbReference type="ARBA" id="ARBA00069069"/>
    </source>
</evidence>
<name>W5N6H2_LEPOC</name>
<dbReference type="Bgee" id="ENSLOCG00000013171">
    <property type="expression patterns" value="Expressed in intestine and 3 other cell types or tissues"/>
</dbReference>
<dbReference type="InterPro" id="IPR016024">
    <property type="entry name" value="ARM-type_fold"/>
</dbReference>
<dbReference type="InterPro" id="IPR035892">
    <property type="entry name" value="C2_domain_sf"/>
</dbReference>
<comment type="catalytic activity">
    <reaction evidence="27">
        <text>a 1,2-diacyl-sn-glycero-3-phospho-(1D-myo-inositol 4-phosphate) + ATP = a 1,2-diacyl-sn-glycero-3-phospho-(1D-myo-inositol-3,4-bisphosphate) + ADP + H(+)</text>
        <dbReference type="Rhea" id="RHEA:18373"/>
        <dbReference type="ChEBI" id="CHEBI:15378"/>
        <dbReference type="ChEBI" id="CHEBI:30616"/>
        <dbReference type="ChEBI" id="CHEBI:57658"/>
        <dbReference type="ChEBI" id="CHEBI:58178"/>
        <dbReference type="ChEBI" id="CHEBI:456216"/>
        <dbReference type="EC" id="2.7.1.154"/>
    </reaction>
    <physiologicalReaction direction="left-to-right" evidence="27">
        <dbReference type="Rhea" id="RHEA:18374"/>
    </physiologicalReaction>
</comment>
<evidence type="ECO:0000256" key="23">
    <source>
        <dbReference type="ARBA" id="ARBA00023136"/>
    </source>
</evidence>
<evidence type="ECO:0000259" key="37">
    <source>
        <dbReference type="PROSITE" id="PS51545"/>
    </source>
</evidence>
<dbReference type="SUPFAM" id="SSF49562">
    <property type="entry name" value="C2 domain (Calcium/lipid-binding domain, CaLB)"/>
    <property type="match status" value="1"/>
</dbReference>
<comment type="subcellular location">
    <subcellularLocation>
        <location evidence="1">Cell membrane</location>
    </subcellularLocation>
    <subcellularLocation>
        <location evidence="2">Cytoplasm</location>
    </subcellularLocation>
</comment>
<dbReference type="Gene3D" id="2.60.40.150">
    <property type="entry name" value="C2 domain"/>
    <property type="match status" value="1"/>
</dbReference>
<dbReference type="eggNOG" id="KOG0904">
    <property type="taxonomic scope" value="Eukaryota"/>
</dbReference>
<dbReference type="GeneTree" id="ENSGT00940000165924"/>
<evidence type="ECO:0000256" key="2">
    <source>
        <dbReference type="ARBA" id="ARBA00004496"/>
    </source>
</evidence>
<feature type="region of interest" description="Disordered" evidence="35">
    <location>
        <begin position="532"/>
        <end position="557"/>
    </location>
</feature>
<keyword evidence="11" id="KW-0963">Cytoplasm</keyword>
<dbReference type="FunFam" id="2.60.40.150:FF:000087">
    <property type="entry name" value="Phosphatidylinositol 4,5-bisphosphate 3-kinase catalytic subunit gamma isoform"/>
    <property type="match status" value="1"/>
</dbReference>
<comment type="pathway">
    <text evidence="3">Phospholipid metabolism; phosphatidylinositol phosphate biosynthesis.</text>
</comment>
<dbReference type="InterPro" id="IPR042236">
    <property type="entry name" value="PI3K_accessory_sf"/>
</dbReference>
<dbReference type="SUPFAM" id="SSF48371">
    <property type="entry name" value="ARM repeat"/>
    <property type="match status" value="1"/>
</dbReference>
<dbReference type="InterPro" id="IPR029071">
    <property type="entry name" value="Ubiquitin-like_domsf"/>
</dbReference>
<keyword evidence="13" id="KW-0723">Serine/threonine-protein kinase</keyword>
<dbReference type="SMART" id="SM00146">
    <property type="entry name" value="PI3Kc"/>
    <property type="match status" value="1"/>
</dbReference>
<keyword evidence="23" id="KW-0472">Membrane</keyword>
<evidence type="ECO:0000256" key="5">
    <source>
        <dbReference type="ARBA" id="ARBA00006209"/>
    </source>
</evidence>
<evidence type="ECO:0000256" key="15">
    <source>
        <dbReference type="ARBA" id="ARBA00022583"/>
    </source>
</evidence>
<keyword evidence="14" id="KW-0597">Phosphoprotein</keyword>
<evidence type="ECO:0000256" key="11">
    <source>
        <dbReference type="ARBA" id="ARBA00022490"/>
    </source>
</evidence>
<comment type="catalytic activity">
    <reaction evidence="25">
        <text>a 1,2-diacyl-sn-glycero-3-phospho-(1D-myo-inositol-4,5-bisphosphate) + ATP = a 1,2-diacyl-sn-glycero-3-phospho-(1D-myo-inositol-3,4,5-trisphosphate) + ADP + H(+)</text>
        <dbReference type="Rhea" id="RHEA:21292"/>
        <dbReference type="ChEBI" id="CHEBI:15378"/>
        <dbReference type="ChEBI" id="CHEBI:30616"/>
        <dbReference type="ChEBI" id="CHEBI:57836"/>
        <dbReference type="ChEBI" id="CHEBI:58456"/>
        <dbReference type="ChEBI" id="CHEBI:456216"/>
        <dbReference type="EC" id="2.7.1.153"/>
    </reaction>
    <physiologicalReaction direction="left-to-right" evidence="25">
        <dbReference type="Rhea" id="RHEA:21293"/>
    </physiologicalReaction>
</comment>
<keyword evidence="15" id="KW-0254">Endocytosis</keyword>
<dbReference type="FunFam" id="1.25.40.70:FF:000006">
    <property type="entry name" value="Phosphatidylinositol 4,5-bisphosphate 3-kinase catalytic subunit gamma isoform"/>
    <property type="match status" value="1"/>
</dbReference>
<dbReference type="GO" id="GO:0005737">
    <property type="term" value="C:cytoplasm"/>
    <property type="evidence" value="ECO:0000318"/>
    <property type="project" value="GO_Central"/>
</dbReference>
<dbReference type="GO" id="GO:0048015">
    <property type="term" value="P:phosphatidylinositol-mediated signaling"/>
    <property type="evidence" value="ECO:0000318"/>
    <property type="project" value="GO_Central"/>
</dbReference>
<evidence type="ECO:0000256" key="35">
    <source>
        <dbReference type="SAM" id="MobiDB-lite"/>
    </source>
</evidence>
<evidence type="ECO:0000256" key="29">
    <source>
        <dbReference type="ARBA" id="ARBA00063154"/>
    </source>
</evidence>
<evidence type="ECO:0000256" key="17">
    <source>
        <dbReference type="ARBA" id="ARBA00022679"/>
    </source>
</evidence>
<keyword evidence="10" id="KW-1003">Cell membrane</keyword>
<feature type="domain" description="C2 PI3K-type" evidence="39">
    <location>
        <begin position="355"/>
        <end position="525"/>
    </location>
</feature>
<dbReference type="InterPro" id="IPR015433">
    <property type="entry name" value="PI3/4_kinase"/>
</dbReference>
<dbReference type="GO" id="GO:0035022">
    <property type="term" value="P:positive regulation of Rac protein signal transduction"/>
    <property type="evidence" value="ECO:0007669"/>
    <property type="project" value="UniProtKB-ARBA"/>
</dbReference>
<reference evidence="41" key="1">
    <citation type="submission" date="2011-12" db="EMBL/GenBank/DDBJ databases">
        <title>The Draft Genome of Lepisosteus oculatus.</title>
        <authorList>
            <consortium name="The Broad Institute Genome Assembly &amp; Analysis Group"/>
            <consortium name="Computational R&amp;D Group"/>
            <consortium name="and Sequencing Platform"/>
            <person name="Di Palma F."/>
            <person name="Alfoldi J."/>
            <person name="Johnson J."/>
            <person name="Berlin A."/>
            <person name="Gnerre S."/>
            <person name="Jaffe D."/>
            <person name="MacCallum I."/>
            <person name="Young S."/>
            <person name="Walker B.J."/>
            <person name="Lander E.S."/>
            <person name="Lindblad-Toh K."/>
        </authorList>
    </citation>
    <scope>NUCLEOTIDE SEQUENCE [LARGE SCALE GENOMIC DNA]</scope>
</reference>
<dbReference type="Gene3D" id="1.10.1070.11">
    <property type="entry name" value="Phosphatidylinositol 3-/4-kinase, catalytic domain"/>
    <property type="match status" value="1"/>
</dbReference>
<evidence type="ECO:0000256" key="25">
    <source>
        <dbReference type="ARBA" id="ARBA00023981"/>
    </source>
</evidence>
<dbReference type="PROSITE" id="PS51545">
    <property type="entry name" value="PIK_HELICAL"/>
    <property type="match status" value="1"/>
</dbReference>
<dbReference type="FunFam" id="3.10.20.770:FF:000008">
    <property type="entry name" value="Si:rp71-17i16.5"/>
    <property type="match status" value="1"/>
</dbReference>
<dbReference type="GO" id="GO:0046934">
    <property type="term" value="F:1-phosphatidylinositol-4,5-bisphosphate 3-kinase activity"/>
    <property type="evidence" value="ECO:0000318"/>
    <property type="project" value="GO_Central"/>
</dbReference>
<keyword evidence="24" id="KW-0395">Inflammatory response</keyword>
<dbReference type="GO" id="GO:0001525">
    <property type="term" value="P:angiogenesis"/>
    <property type="evidence" value="ECO:0007669"/>
    <property type="project" value="UniProtKB-KW"/>
</dbReference>
<dbReference type="Ensembl" id="ENSLOCT00000016261.1">
    <property type="protein sequence ID" value="ENSLOCP00000016231.1"/>
    <property type="gene ID" value="ENSLOCG00000013171.1"/>
</dbReference>
<comment type="similarity">
    <text evidence="5">Belongs to the PI3/PI4-kinase family. Type III PI4K subfamily.</text>
</comment>
<sequence>FKIFTYGLPLALNNSERQKTKYIRNSDKAVSPQASVPDNILTFACVLPTKRGINVSNEVLIVQLPAQENVRQLRLHICVQAQEKGHHPDICHVLDPECYQLLYTRGPDWCEIYDDYQILRTLEAVRYWHQQGIKMGKIFVKPTSEGKEQGKTFHSNLAYLIGHDLNKTVVDRLDELSFARRKFASPRKIELCNRNPREYVTEPWTASVPLPKDQQTMLNSRIPITFHYNGVSLSVKADLKERPSALIEMFMQKMSDRGSAMEYAASDLTLKVCGREEFLTGEWALADFLWVRQCLKTKEGIHLSVLPVLSFQEDEVRIEDWPLVDSVTGLFNSHRDLTLANKEVDDILMISLWDCNRNFRVKLLGFDIPQFPGKAPQYVYVEAFILHGKNVVSSVRSVPKAFEDEVLWNVWLEFDMLLKNLPRGSKLGFSINGIYIDGNSTKENKSPPAGDYPKGKEKALYFVNLLLIDHRCLLRQGQHTLHMWPFPEQEEEMFTFEADKLSSTTNPDLVNSMAITIILDKYSFPVVLPHSRDSPPSSSSSVSSSLTKDDVSSKPSAVSHKGILQRLREESSQYGSHLLQFLSTINWCDPDTVRDIHWLLHNWDPHDLDISVALELLSIKYADEEVRRMAIKKLERLTNNELLRYLLQLVQTLKVEPYHDSFLARFLIQRALRKSKRVGHYFFWYMRSEVTGSLYFRDRFAVILEAYLMGCGQAMLDGFLKQAQMVDCLHKVATDIKKVFSEKSDLPPNAALILQDMLRSHVLPQNFQVPYDPRIIAGQIVIQLEKCKVMASKKKPLWLEFTCWTSEESPNHTVGIIFKHGDDLRQDMLVIQTLLIMDSIWQEKSLDLNLVPYGCISTGYNIGMIEIVRDATTIATIQRNKGGTTGAFKNDALLEWLKGKCEREETLYQAMERFVTSCAGYCVATYVLGIGDRHNDNIMITEQGNLFHIDFGHILGNTKRFLGVNRERVPFVLTPDFLYVMGRVNKKSSLYFMRFRDTCIRAYLELRSHSSLLVTLFSLMTVTGIPELCCSEDIRYLTEALQVGRNEESARDHFLQQINICEQLGWTVQANWWIHLLVGIKQSSLGKMHSH</sequence>
<evidence type="ECO:0000313" key="41">
    <source>
        <dbReference type="Proteomes" id="UP000018468"/>
    </source>
</evidence>
<dbReference type="SMART" id="SM00145">
    <property type="entry name" value="PI3Ka"/>
    <property type="match status" value="1"/>
</dbReference>
<dbReference type="PROSITE" id="PS00915">
    <property type="entry name" value="PI3_4_KINASE_1"/>
    <property type="match status" value="1"/>
</dbReference>
<evidence type="ECO:0000256" key="7">
    <source>
        <dbReference type="ARBA" id="ARBA00012013"/>
    </source>
</evidence>
<accession>W5N6H2</accession>
<feature type="domain" description="PIK helical" evidence="37">
    <location>
        <begin position="528"/>
        <end position="710"/>
    </location>
</feature>
<dbReference type="EC" id="2.7.1.154" evidence="7"/>
<feature type="domain" description="PI3K/PI4K catalytic" evidence="36">
    <location>
        <begin position="783"/>
        <end position="1066"/>
    </location>
</feature>
<comment type="pathway">
    <text evidence="4">Lipid metabolism.</text>
</comment>
<evidence type="ECO:0000313" key="40">
    <source>
        <dbReference type="Ensembl" id="ENSLOCP00000016231.1"/>
    </source>
</evidence>
<dbReference type="Pfam" id="PF00794">
    <property type="entry name" value="PI3K_rbd"/>
    <property type="match status" value="1"/>
</dbReference>
<dbReference type="GO" id="GO:0006935">
    <property type="term" value="P:chemotaxis"/>
    <property type="evidence" value="ECO:0007669"/>
    <property type="project" value="UniProtKB-KW"/>
</dbReference>
<dbReference type="EMBL" id="AHAT01029321">
    <property type="status" value="NOT_ANNOTATED_CDS"/>
    <property type="molecule type" value="Genomic_DNA"/>
</dbReference>
<dbReference type="GO" id="GO:0043491">
    <property type="term" value="P:phosphatidylinositol 3-kinase/protein kinase B signal transduction"/>
    <property type="evidence" value="ECO:0000318"/>
    <property type="project" value="GO_Central"/>
</dbReference>
<evidence type="ECO:0000256" key="28">
    <source>
        <dbReference type="ARBA" id="ARBA00048977"/>
    </source>
</evidence>
<evidence type="ECO:0000256" key="26">
    <source>
        <dbReference type="ARBA" id="ARBA00023985"/>
    </source>
</evidence>
<dbReference type="GO" id="GO:0005524">
    <property type="term" value="F:ATP binding"/>
    <property type="evidence" value="ECO:0007669"/>
    <property type="project" value="UniProtKB-KW"/>
</dbReference>
<dbReference type="PROSITE" id="PS50290">
    <property type="entry name" value="PI3_4_KINASE_3"/>
    <property type="match status" value="1"/>
</dbReference>
<dbReference type="GO" id="GO:0004674">
    <property type="term" value="F:protein serine/threonine kinase activity"/>
    <property type="evidence" value="ECO:0007669"/>
    <property type="project" value="UniProtKB-KW"/>
</dbReference>
<dbReference type="GO" id="GO:0010595">
    <property type="term" value="P:positive regulation of endothelial cell migration"/>
    <property type="evidence" value="ECO:0007669"/>
    <property type="project" value="UniProtKB-ARBA"/>
</dbReference>
<dbReference type="FunFam" id="1.10.1070.11:FF:000010">
    <property type="entry name" value="Phosphatidylinositol 4,5-bisphosphate 3-kinase catalytic subunit gamma isoform"/>
    <property type="match status" value="1"/>
</dbReference>
<dbReference type="GO" id="GO:0016303">
    <property type="term" value="F:1-phosphatidylinositol-3-kinase activity"/>
    <property type="evidence" value="ECO:0000318"/>
    <property type="project" value="GO_Central"/>
</dbReference>
<dbReference type="EC" id="2.7.1.153" evidence="6"/>
<dbReference type="InterPro" id="IPR000341">
    <property type="entry name" value="PI3K_Ras-bd_dom"/>
</dbReference>
<evidence type="ECO:0000256" key="32">
    <source>
        <dbReference type="ARBA" id="ARBA00078766"/>
    </source>
</evidence>
<dbReference type="InterPro" id="IPR000403">
    <property type="entry name" value="PI3/4_kinase_cat_dom"/>
</dbReference>
<keyword evidence="17" id="KW-0808">Transferase</keyword>
<evidence type="ECO:0000256" key="18">
    <source>
        <dbReference type="ARBA" id="ARBA00022741"/>
    </source>
</evidence>
<dbReference type="GO" id="GO:0003376">
    <property type="term" value="P:sphingosine-1-phosphate receptor signaling pathway"/>
    <property type="evidence" value="ECO:0007669"/>
    <property type="project" value="UniProtKB-ARBA"/>
</dbReference>
<dbReference type="Pfam" id="PF00454">
    <property type="entry name" value="PI3_PI4_kinase"/>
    <property type="match status" value="1"/>
</dbReference>
<evidence type="ECO:0000256" key="27">
    <source>
        <dbReference type="ARBA" id="ARBA00029297"/>
    </source>
</evidence>
<evidence type="ECO:0000256" key="10">
    <source>
        <dbReference type="ARBA" id="ARBA00022475"/>
    </source>
</evidence>
<dbReference type="EC" id="2.7.11.1" evidence="9"/>
<dbReference type="PANTHER" id="PTHR10048:SF99">
    <property type="entry name" value="PHOSPHATIDYLINOSITOL 4,5-BISPHOSPHATE 3-KINASE CATALYTIC SUBUNIT GAMMA ISOFORM"/>
    <property type="match status" value="1"/>
</dbReference>
<keyword evidence="41" id="KW-1185">Reference proteome</keyword>
<dbReference type="GO" id="GO:0002376">
    <property type="term" value="P:immune system process"/>
    <property type="evidence" value="ECO:0007669"/>
    <property type="project" value="UniProtKB-KW"/>
</dbReference>
<evidence type="ECO:0000256" key="16">
    <source>
        <dbReference type="ARBA" id="ARBA00022657"/>
    </source>
</evidence>
<dbReference type="PROSITE" id="PS00916">
    <property type="entry name" value="PI3_4_KINASE_2"/>
    <property type="match status" value="1"/>
</dbReference>
<dbReference type="PROSITE" id="PS51546">
    <property type="entry name" value="PI3K_RBD"/>
    <property type="match status" value="1"/>
</dbReference>
<evidence type="ECO:0000256" key="13">
    <source>
        <dbReference type="ARBA" id="ARBA00022527"/>
    </source>
</evidence>
<comment type="catalytic activity">
    <reaction evidence="26">
        <text>a 1,2-diacyl-sn-glycero-3-phospho-(1D-myo-inositol) + ATP = a 1,2-diacyl-sn-glycero-3-phospho-(1D-myo-inositol-3-phosphate) + ADP + H(+)</text>
        <dbReference type="Rhea" id="RHEA:12709"/>
        <dbReference type="ChEBI" id="CHEBI:15378"/>
        <dbReference type="ChEBI" id="CHEBI:30616"/>
        <dbReference type="ChEBI" id="CHEBI:57880"/>
        <dbReference type="ChEBI" id="CHEBI:58088"/>
        <dbReference type="ChEBI" id="CHEBI:456216"/>
        <dbReference type="EC" id="2.7.1.137"/>
    </reaction>
    <physiologicalReaction direction="left-to-right" evidence="26">
        <dbReference type="Rhea" id="RHEA:12710"/>
    </physiologicalReaction>
</comment>
<dbReference type="InterPro" id="IPR002420">
    <property type="entry name" value="PI3K-type_C2_dom"/>
</dbReference>
<proteinExistence type="inferred from homology"/>
<keyword evidence="19" id="KW-0418">Kinase</keyword>
<dbReference type="SUPFAM" id="SSF56112">
    <property type="entry name" value="Protein kinase-like (PK-like)"/>
    <property type="match status" value="1"/>
</dbReference>
<dbReference type="FunFam" id="3.30.1010.10:FF:000008">
    <property type="entry name" value="Phosphatidylinositol 4,5-bisphosphate 3-kinase catalytic subunit gamma"/>
    <property type="match status" value="1"/>
</dbReference>
<keyword evidence="21" id="KW-0391">Immunity</keyword>
<dbReference type="PANTHER" id="PTHR10048">
    <property type="entry name" value="PHOSPHATIDYLINOSITOL KINASE"/>
    <property type="match status" value="1"/>
</dbReference>
<keyword evidence="16" id="KW-0037">Angiogenesis</keyword>
<reference evidence="40" key="3">
    <citation type="submission" date="2025-09" db="UniProtKB">
        <authorList>
            <consortium name="Ensembl"/>
        </authorList>
    </citation>
    <scope>IDENTIFICATION</scope>
</reference>
<dbReference type="GO" id="GO:0036092">
    <property type="term" value="P:phosphatidylinositol-3-phosphate biosynthetic process"/>
    <property type="evidence" value="ECO:0000318"/>
    <property type="project" value="GO_Central"/>
</dbReference>
<evidence type="ECO:0000256" key="3">
    <source>
        <dbReference type="ARBA" id="ARBA00004805"/>
    </source>
</evidence>
<dbReference type="Gene3D" id="3.10.20.770">
    <property type="match status" value="1"/>
</dbReference>
<dbReference type="AlphaFoldDB" id="W5N6H2"/>
<feature type="compositionally biased region" description="Low complexity" evidence="35">
    <location>
        <begin position="534"/>
        <end position="546"/>
    </location>
</feature>
<dbReference type="GO" id="GO:0016477">
    <property type="term" value="P:cell migration"/>
    <property type="evidence" value="ECO:0000318"/>
    <property type="project" value="GO_Central"/>
</dbReference>
<keyword evidence="12" id="KW-0145">Chemotaxis</keyword>
<dbReference type="InterPro" id="IPR018936">
    <property type="entry name" value="PI3/4_kinase_CS"/>
</dbReference>
<dbReference type="GO" id="GO:0005886">
    <property type="term" value="C:plasma membrane"/>
    <property type="evidence" value="ECO:0000318"/>
    <property type="project" value="GO_Central"/>
</dbReference>
<dbReference type="SUPFAM" id="SSF54236">
    <property type="entry name" value="Ubiquitin-like"/>
    <property type="match status" value="1"/>
</dbReference>
<protein>
    <recommendedName>
        <fullName evidence="30">Phosphatidylinositol 4,5-bisphosphate 3-kinase catalytic subunit gamma isoform</fullName>
        <ecNumber evidence="8">2.7.1.137</ecNumber>
        <ecNumber evidence="6">2.7.1.153</ecNumber>
        <ecNumber evidence="7">2.7.1.154</ecNumber>
        <ecNumber evidence="9">2.7.11.1</ecNumber>
    </recommendedName>
    <alternativeName>
        <fullName evidence="34">Phosphatidylinositol 4,5-bisphosphate 3-kinase 110 kDa catalytic subunit gamma</fullName>
    </alternativeName>
    <alternativeName>
        <fullName evidence="33">Phosphoinositide-3-kinase catalytic gamma polypeptide</fullName>
    </alternativeName>
    <alternativeName>
        <fullName evidence="31">Serine/threonine protein kinase PIK3CG</fullName>
    </alternativeName>
    <alternativeName>
        <fullName evidence="32">p120-PI3K</fullName>
    </alternativeName>
</protein>
<evidence type="ECO:0000256" key="12">
    <source>
        <dbReference type="ARBA" id="ARBA00022500"/>
    </source>
</evidence>